<feature type="compositionally biased region" description="Polar residues" evidence="1">
    <location>
        <begin position="19"/>
        <end position="29"/>
    </location>
</feature>
<evidence type="ECO:0000256" key="1">
    <source>
        <dbReference type="SAM" id="MobiDB-lite"/>
    </source>
</evidence>
<dbReference type="Proteomes" id="UP001283361">
    <property type="component" value="Unassembled WGS sequence"/>
</dbReference>
<evidence type="ECO:0000313" key="2">
    <source>
        <dbReference type="EMBL" id="KAK3779755.1"/>
    </source>
</evidence>
<protein>
    <submittedName>
        <fullName evidence="2">Uncharacterized protein</fullName>
    </submittedName>
</protein>
<gene>
    <name evidence="2" type="ORF">RRG08_035893</name>
</gene>
<reference evidence="2" key="1">
    <citation type="journal article" date="2023" name="G3 (Bethesda)">
        <title>A reference genome for the long-term kleptoplast-retaining sea slug Elysia crispata morphotype clarki.</title>
        <authorList>
            <person name="Eastman K.E."/>
            <person name="Pendleton A.L."/>
            <person name="Shaikh M.A."/>
            <person name="Suttiyut T."/>
            <person name="Ogas R."/>
            <person name="Tomko P."/>
            <person name="Gavelis G."/>
            <person name="Widhalm J.R."/>
            <person name="Wisecaver J.H."/>
        </authorList>
    </citation>
    <scope>NUCLEOTIDE SEQUENCE</scope>
    <source>
        <strain evidence="2">ECLA1</strain>
    </source>
</reference>
<feature type="compositionally biased region" description="Basic and acidic residues" evidence="1">
    <location>
        <begin position="90"/>
        <end position="102"/>
    </location>
</feature>
<comment type="caution">
    <text evidence="2">The sequence shown here is derived from an EMBL/GenBank/DDBJ whole genome shotgun (WGS) entry which is preliminary data.</text>
</comment>
<feature type="region of interest" description="Disordered" evidence="1">
    <location>
        <begin position="70"/>
        <end position="102"/>
    </location>
</feature>
<sequence>MCCSQRAGGRFRERHSGGKNETTQRSSSNVCLGESTWQRLCRVSSPHKQRTRKLSSDAKIDQREVLVVTHQNDNKAPLPTFLDSPFATRNRSEEPVTSEAKN</sequence>
<dbReference type="AlphaFoldDB" id="A0AAE1A294"/>
<feature type="region of interest" description="Disordered" evidence="1">
    <location>
        <begin position="1"/>
        <end position="29"/>
    </location>
</feature>
<proteinExistence type="predicted"/>
<keyword evidence="3" id="KW-1185">Reference proteome</keyword>
<organism evidence="2 3">
    <name type="scientific">Elysia crispata</name>
    <name type="common">lettuce slug</name>
    <dbReference type="NCBI Taxonomy" id="231223"/>
    <lineage>
        <taxon>Eukaryota</taxon>
        <taxon>Metazoa</taxon>
        <taxon>Spiralia</taxon>
        <taxon>Lophotrochozoa</taxon>
        <taxon>Mollusca</taxon>
        <taxon>Gastropoda</taxon>
        <taxon>Heterobranchia</taxon>
        <taxon>Euthyneura</taxon>
        <taxon>Panpulmonata</taxon>
        <taxon>Sacoglossa</taxon>
        <taxon>Placobranchoidea</taxon>
        <taxon>Plakobranchidae</taxon>
        <taxon>Elysia</taxon>
    </lineage>
</organism>
<evidence type="ECO:0000313" key="3">
    <source>
        <dbReference type="Proteomes" id="UP001283361"/>
    </source>
</evidence>
<dbReference type="EMBL" id="JAWDGP010002811">
    <property type="protein sequence ID" value="KAK3779755.1"/>
    <property type="molecule type" value="Genomic_DNA"/>
</dbReference>
<name>A0AAE1A294_9GAST</name>
<accession>A0AAE1A294</accession>